<protein>
    <recommendedName>
        <fullName evidence="3">TrpR like protein, YerC/YecD</fullName>
    </recommendedName>
</protein>
<dbReference type="PANTHER" id="PTHR40080:SF1">
    <property type="entry name" value="TRPR-LIKE PROTEIN YERC_YECD"/>
    <property type="match status" value="1"/>
</dbReference>
<dbReference type="Pfam" id="PF01371">
    <property type="entry name" value="Trp_repressor"/>
    <property type="match status" value="1"/>
</dbReference>
<dbReference type="InterPro" id="IPR000831">
    <property type="entry name" value="Trp_repress"/>
</dbReference>
<evidence type="ECO:0000313" key="2">
    <source>
        <dbReference type="Proteomes" id="UP000229317"/>
    </source>
</evidence>
<comment type="caution">
    <text evidence="1">The sequence shown here is derived from an EMBL/GenBank/DDBJ whole genome shotgun (WGS) entry which is preliminary data.</text>
</comment>
<dbReference type="AlphaFoldDB" id="A0A2H0KSN6"/>
<dbReference type="InterPro" id="IPR038116">
    <property type="entry name" value="TrpR-like_sf"/>
</dbReference>
<sequence>MAKFNPLKLSKEERDSLISRFCQALASIKSSIEAAEFVQDLISTQEAEMLAKRLKIAEMLIDGSKYSEIQQALKVCPTTIARVGEWLRYSSGGYRLIISRIKEDEDFKNLPEQKTPLRELKRKYPMYYWPQIVLEEVIKTAKKEQKEKLRRIISKMDKKSALYRQINAAFKTGMKN</sequence>
<proteinExistence type="predicted"/>
<evidence type="ECO:0008006" key="3">
    <source>
        <dbReference type="Google" id="ProtNLM"/>
    </source>
</evidence>
<accession>A0A2H0KSN6</accession>
<dbReference type="GO" id="GO:0003700">
    <property type="term" value="F:DNA-binding transcription factor activity"/>
    <property type="evidence" value="ECO:0007669"/>
    <property type="project" value="InterPro"/>
</dbReference>
<dbReference type="GO" id="GO:0043565">
    <property type="term" value="F:sequence-specific DNA binding"/>
    <property type="evidence" value="ECO:0007669"/>
    <property type="project" value="InterPro"/>
</dbReference>
<organism evidence="1 2">
    <name type="scientific">Candidatus Portnoybacteria bacterium CG11_big_fil_rev_8_21_14_0_20_40_15</name>
    <dbReference type="NCBI Taxonomy" id="1974817"/>
    <lineage>
        <taxon>Bacteria</taxon>
        <taxon>Candidatus Portnoyibacteriota</taxon>
    </lineage>
</organism>
<dbReference type="Gene3D" id="1.10.1270.10">
    <property type="entry name" value="TrpR-like"/>
    <property type="match status" value="1"/>
</dbReference>
<dbReference type="Proteomes" id="UP000229317">
    <property type="component" value="Unassembled WGS sequence"/>
</dbReference>
<gene>
    <name evidence="1" type="ORF">COV84_02665</name>
</gene>
<dbReference type="EMBL" id="PCVO01000039">
    <property type="protein sequence ID" value="PIQ75170.1"/>
    <property type="molecule type" value="Genomic_DNA"/>
</dbReference>
<name>A0A2H0KSN6_9BACT</name>
<dbReference type="InterPro" id="IPR010921">
    <property type="entry name" value="Trp_repressor/repl_initiator"/>
</dbReference>
<dbReference type="NCBIfam" id="TIGR02531">
    <property type="entry name" value="yecD_yerC"/>
    <property type="match status" value="1"/>
</dbReference>
<dbReference type="InterPro" id="IPR013368">
    <property type="entry name" value="YecD_YerC"/>
</dbReference>
<evidence type="ECO:0000313" key="1">
    <source>
        <dbReference type="EMBL" id="PIQ75170.1"/>
    </source>
</evidence>
<dbReference type="PANTHER" id="PTHR40080">
    <property type="entry name" value="LMO1763 PROTEIN"/>
    <property type="match status" value="1"/>
</dbReference>
<reference evidence="1 2" key="1">
    <citation type="submission" date="2017-09" db="EMBL/GenBank/DDBJ databases">
        <title>Depth-based differentiation of microbial function through sediment-hosted aquifers and enrichment of novel symbionts in the deep terrestrial subsurface.</title>
        <authorList>
            <person name="Probst A.J."/>
            <person name="Ladd B."/>
            <person name="Jarett J.K."/>
            <person name="Geller-Mcgrath D.E."/>
            <person name="Sieber C.M."/>
            <person name="Emerson J.B."/>
            <person name="Anantharaman K."/>
            <person name="Thomas B.C."/>
            <person name="Malmstrom R."/>
            <person name="Stieglmeier M."/>
            <person name="Klingl A."/>
            <person name="Woyke T."/>
            <person name="Ryan C.M."/>
            <person name="Banfield J.F."/>
        </authorList>
    </citation>
    <scope>NUCLEOTIDE SEQUENCE [LARGE SCALE GENOMIC DNA]</scope>
    <source>
        <strain evidence="1">CG11_big_fil_rev_8_21_14_0_20_40_15</strain>
    </source>
</reference>
<dbReference type="SUPFAM" id="SSF48295">
    <property type="entry name" value="TrpR-like"/>
    <property type="match status" value="1"/>
</dbReference>